<organism evidence="3 4">
    <name type="scientific">Jatrophihabitans lederbergiae</name>
    <dbReference type="NCBI Taxonomy" id="3075547"/>
    <lineage>
        <taxon>Bacteria</taxon>
        <taxon>Bacillati</taxon>
        <taxon>Actinomycetota</taxon>
        <taxon>Actinomycetes</taxon>
        <taxon>Jatrophihabitantales</taxon>
        <taxon>Jatrophihabitantaceae</taxon>
        <taxon>Jatrophihabitans</taxon>
    </lineage>
</organism>
<accession>A0ABU2J447</accession>
<name>A0ABU2J447_9ACTN</name>
<keyword evidence="2" id="KW-0472">Membrane</keyword>
<evidence type="ECO:0000313" key="4">
    <source>
        <dbReference type="Proteomes" id="UP001183176"/>
    </source>
</evidence>
<evidence type="ECO:0000256" key="2">
    <source>
        <dbReference type="SAM" id="Phobius"/>
    </source>
</evidence>
<reference evidence="4" key="1">
    <citation type="submission" date="2023-07" db="EMBL/GenBank/DDBJ databases">
        <title>30 novel species of actinomycetes from the DSMZ collection.</title>
        <authorList>
            <person name="Nouioui I."/>
        </authorList>
    </citation>
    <scope>NUCLEOTIDE SEQUENCE [LARGE SCALE GENOMIC DNA]</scope>
    <source>
        <strain evidence="4">DSM 44399</strain>
    </source>
</reference>
<proteinExistence type="predicted"/>
<dbReference type="EMBL" id="JAVREH010000001">
    <property type="protein sequence ID" value="MDT0259772.1"/>
    <property type="molecule type" value="Genomic_DNA"/>
</dbReference>
<feature type="region of interest" description="Disordered" evidence="1">
    <location>
        <begin position="214"/>
        <end position="235"/>
    </location>
</feature>
<sequence length="235" mass="25127">MTNPTKPASGGPNKGQQPKRPVSKGATRAAQSKKIVNQRQTPWGLIIAAIVIVALAVGVVGYAVHQNRSKADYANPAKIPGITHKSFPSGEHKTTVLSYAESPPIGGPHSPIWADCSGTVYPNQIANENAVHDLEHGAVWITYKPGLPSDQLDVLTKLASGQDYTILTPYAGLKTNVSLQAWGYQLFVDKATDSRVKRFIKALRLNQKNTPELGASCSNPAFKTTPSTPGHPTES</sequence>
<feature type="transmembrane region" description="Helical" evidence="2">
    <location>
        <begin position="43"/>
        <end position="64"/>
    </location>
</feature>
<keyword evidence="2" id="KW-0812">Transmembrane</keyword>
<keyword evidence="2" id="KW-1133">Transmembrane helix</keyword>
<dbReference type="Proteomes" id="UP001183176">
    <property type="component" value="Unassembled WGS sequence"/>
</dbReference>
<evidence type="ECO:0000256" key="1">
    <source>
        <dbReference type="SAM" id="MobiDB-lite"/>
    </source>
</evidence>
<dbReference type="RefSeq" id="WP_311420932.1">
    <property type="nucleotide sequence ID" value="NZ_JAVREH010000001.1"/>
</dbReference>
<feature type="region of interest" description="Disordered" evidence="1">
    <location>
        <begin position="1"/>
        <end position="34"/>
    </location>
</feature>
<dbReference type="Pfam" id="PF11303">
    <property type="entry name" value="DUF3105"/>
    <property type="match status" value="1"/>
</dbReference>
<gene>
    <name evidence="3" type="ORF">RM423_00020</name>
</gene>
<comment type="caution">
    <text evidence="3">The sequence shown here is derived from an EMBL/GenBank/DDBJ whole genome shotgun (WGS) entry which is preliminary data.</text>
</comment>
<protein>
    <submittedName>
        <fullName evidence="3">DUF3105 domain-containing protein</fullName>
    </submittedName>
</protein>
<evidence type="ECO:0000313" key="3">
    <source>
        <dbReference type="EMBL" id="MDT0259772.1"/>
    </source>
</evidence>
<dbReference type="InterPro" id="IPR021454">
    <property type="entry name" value="DUF3105"/>
</dbReference>
<keyword evidence="4" id="KW-1185">Reference proteome</keyword>